<dbReference type="PROSITE" id="PS51186">
    <property type="entry name" value="GNAT"/>
    <property type="match status" value="1"/>
</dbReference>
<evidence type="ECO:0000313" key="3">
    <source>
        <dbReference type="Proteomes" id="UP000469125"/>
    </source>
</evidence>
<dbReference type="CDD" id="cd04301">
    <property type="entry name" value="NAT_SF"/>
    <property type="match status" value="1"/>
</dbReference>
<dbReference type="Gene3D" id="3.40.630.30">
    <property type="match status" value="1"/>
</dbReference>
<dbReference type="RefSeq" id="WP_155669280.1">
    <property type="nucleotide sequence ID" value="NZ_WOCA01000010.1"/>
</dbReference>
<dbReference type="SUPFAM" id="SSF55729">
    <property type="entry name" value="Acyl-CoA N-acyltransferases (Nat)"/>
    <property type="match status" value="1"/>
</dbReference>
<protein>
    <submittedName>
        <fullName evidence="2">GNAT family N-acetyltransferase</fullName>
    </submittedName>
</protein>
<dbReference type="Pfam" id="PF00583">
    <property type="entry name" value="Acetyltransf_1"/>
    <property type="match status" value="1"/>
</dbReference>
<name>A0A6N8FMR7_9BACI</name>
<dbReference type="Proteomes" id="UP000469125">
    <property type="component" value="Unassembled WGS sequence"/>
</dbReference>
<sequence>MKWIKEKEPMWNESRENIIGNNPCAFNLSKIEMEAPLSGDWWTLLNDTNETLGYGWIKYEENDAELSISIHKNHQNKGVGTEILRKLEIEALNKGFKKTVTVVRECNPTGKEAINWLYKQDYKAIWPGINSYLSKEIACKYLSITNITLEKELK</sequence>
<evidence type="ECO:0000259" key="1">
    <source>
        <dbReference type="PROSITE" id="PS51186"/>
    </source>
</evidence>
<dbReference type="InterPro" id="IPR016181">
    <property type="entry name" value="Acyl_CoA_acyltransferase"/>
</dbReference>
<proteinExistence type="predicted"/>
<dbReference type="GO" id="GO:0016747">
    <property type="term" value="F:acyltransferase activity, transferring groups other than amino-acyl groups"/>
    <property type="evidence" value="ECO:0007669"/>
    <property type="project" value="InterPro"/>
</dbReference>
<organism evidence="2 3">
    <name type="scientific">Ornithinibacillus caprae</name>
    <dbReference type="NCBI Taxonomy" id="2678566"/>
    <lineage>
        <taxon>Bacteria</taxon>
        <taxon>Bacillati</taxon>
        <taxon>Bacillota</taxon>
        <taxon>Bacilli</taxon>
        <taxon>Bacillales</taxon>
        <taxon>Bacillaceae</taxon>
        <taxon>Ornithinibacillus</taxon>
    </lineage>
</organism>
<comment type="caution">
    <text evidence="2">The sequence shown here is derived from an EMBL/GenBank/DDBJ whole genome shotgun (WGS) entry which is preliminary data.</text>
</comment>
<dbReference type="AlphaFoldDB" id="A0A6N8FMR7"/>
<keyword evidence="2" id="KW-0808">Transferase</keyword>
<accession>A0A6N8FMR7</accession>
<evidence type="ECO:0000313" key="2">
    <source>
        <dbReference type="EMBL" id="MUK89307.1"/>
    </source>
</evidence>
<dbReference type="InterPro" id="IPR000182">
    <property type="entry name" value="GNAT_dom"/>
</dbReference>
<reference evidence="2 3" key="1">
    <citation type="submission" date="2019-11" db="EMBL/GenBank/DDBJ databases">
        <authorList>
            <person name="Li X."/>
        </authorList>
    </citation>
    <scope>NUCLEOTIDE SEQUENCE [LARGE SCALE GENOMIC DNA]</scope>
    <source>
        <strain evidence="2 3">L9</strain>
    </source>
</reference>
<feature type="domain" description="N-acetyltransferase" evidence="1">
    <location>
        <begin position="1"/>
        <end position="138"/>
    </location>
</feature>
<dbReference type="EMBL" id="WOCA01000010">
    <property type="protein sequence ID" value="MUK89307.1"/>
    <property type="molecule type" value="Genomic_DNA"/>
</dbReference>
<gene>
    <name evidence="2" type="ORF">GMD78_13090</name>
</gene>
<keyword evidence="3" id="KW-1185">Reference proteome</keyword>